<sequence length="197" mass="22637">MSDEEIKNLGKTTAGILRHFPDKYGLDIDDRGWVSLEHYVKALRNRQKRFHWLRRYHVKALVSTDRKGRYQFEDGYIRATYGHSIEIDLDLPSEDIPDTLFVPTTEKEAELLLEGGIKPSDRTYVHLSGTYDSAVEAGSVRSDEPVILEVDAEQALENGVNIMQAGKQVYISKEIEPEYLTKHEKQPTEEEIEEITD</sequence>
<reference evidence="5" key="1">
    <citation type="journal article" date="2013" name="Syst. Appl. Microbiol.">
        <title>New insights into the archaeal diversity of a hypersaline microbial mat obtained by a metagenomic approach.</title>
        <authorList>
            <person name="Lopez-Lopez A."/>
            <person name="Richter M."/>
            <person name="Pena A."/>
            <person name="Tamames J."/>
            <person name="Rossello-Mora R."/>
        </authorList>
    </citation>
    <scope>NUCLEOTIDE SEQUENCE</scope>
</reference>
<dbReference type="InterPro" id="IPR002745">
    <property type="entry name" value="Ptrans_KptA/Tpt1"/>
</dbReference>
<dbReference type="HAMAP" id="MF_00299">
    <property type="entry name" value="KptA"/>
    <property type="match status" value="1"/>
</dbReference>
<organism evidence="5">
    <name type="scientific">uncultured organism</name>
    <dbReference type="NCBI Taxonomy" id="155900"/>
    <lineage>
        <taxon>unclassified sequences</taxon>
        <taxon>environmental samples</taxon>
    </lineage>
</organism>
<name>M1P2I4_9ZZZZ</name>
<dbReference type="GO" id="GO:0003950">
    <property type="term" value="F:NAD+ poly-ADP-ribosyltransferase activity"/>
    <property type="evidence" value="ECO:0007669"/>
    <property type="project" value="InterPro"/>
</dbReference>
<dbReference type="InterPro" id="IPR022928">
    <property type="entry name" value="RNA_2'-PTrans_KptA"/>
</dbReference>
<evidence type="ECO:0000256" key="3">
    <source>
        <dbReference type="ARBA" id="ARBA00023027"/>
    </source>
</evidence>
<accession>M1P2I4</accession>
<dbReference type="EC" id="2.7.1.-" evidence="5"/>
<dbReference type="EMBL" id="JX684100">
    <property type="protein sequence ID" value="AGF93626.1"/>
    <property type="molecule type" value="Genomic_DNA"/>
</dbReference>
<protein>
    <submittedName>
        <fullName evidence="5">Phosphotransferase KptA/Tpt1</fullName>
        <ecNumber evidence="5">2.7.1.-</ecNumber>
    </submittedName>
</protein>
<dbReference type="Gene3D" id="1.10.10.970">
    <property type="entry name" value="RNA 2'-phosphotransferase, Tpt1/KptA family, N-terminal domain"/>
    <property type="match status" value="1"/>
</dbReference>
<evidence type="ECO:0000256" key="4">
    <source>
        <dbReference type="ARBA" id="ARBA00025212"/>
    </source>
</evidence>
<keyword evidence="3" id="KW-0520">NAD</keyword>
<dbReference type="Pfam" id="PF01885">
    <property type="entry name" value="PTS_2-RNA"/>
    <property type="match status" value="1"/>
</dbReference>
<evidence type="ECO:0000256" key="1">
    <source>
        <dbReference type="ARBA" id="ARBA00009836"/>
    </source>
</evidence>
<comment type="similarity">
    <text evidence="1">Belongs to the KptA/TPT1 family.</text>
</comment>
<dbReference type="PANTHER" id="PTHR12684">
    <property type="entry name" value="PUTATIVE PHOSPHOTRANSFERASE"/>
    <property type="match status" value="1"/>
</dbReference>
<gene>
    <name evidence="5" type="ORF">FLSS-14_0022</name>
</gene>
<evidence type="ECO:0000313" key="5">
    <source>
        <dbReference type="EMBL" id="AGF93626.1"/>
    </source>
</evidence>
<dbReference type="SUPFAM" id="SSF56399">
    <property type="entry name" value="ADP-ribosylation"/>
    <property type="match status" value="1"/>
</dbReference>
<proteinExistence type="inferred from homology"/>
<comment type="function">
    <text evidence="4">Removes the 2'-phosphate from RNA via an intermediate in which the phosphate is ADP-ribosylated by NAD followed by a presumed transesterification to release the RNA and generate ADP-ribose 1''-2''-cyclic phosphate (APPR&gt;P). May function as an ADP-ribosylase.</text>
</comment>
<dbReference type="InterPro" id="IPR042080">
    <property type="entry name" value="RNA_2'-PTrans_N"/>
</dbReference>
<dbReference type="GO" id="GO:0006388">
    <property type="term" value="P:tRNA splicing, via endonucleolytic cleavage and ligation"/>
    <property type="evidence" value="ECO:0007669"/>
    <property type="project" value="TreeGrafter"/>
</dbReference>
<dbReference type="PANTHER" id="PTHR12684:SF2">
    <property type="entry name" value="TRNA 2'-PHOSPHOTRANSFERASE 1"/>
    <property type="match status" value="1"/>
</dbReference>
<evidence type="ECO:0000256" key="2">
    <source>
        <dbReference type="ARBA" id="ARBA00022679"/>
    </source>
</evidence>
<dbReference type="InterPro" id="IPR042081">
    <property type="entry name" value="RNA_2'-PTrans_C"/>
</dbReference>
<keyword evidence="2 5" id="KW-0808">Transferase</keyword>
<dbReference type="GO" id="GO:0000215">
    <property type="term" value="F:tRNA 2'-phosphotransferase activity"/>
    <property type="evidence" value="ECO:0007669"/>
    <property type="project" value="TreeGrafter"/>
</dbReference>
<dbReference type="AlphaFoldDB" id="M1P2I4"/>
<dbReference type="Gene3D" id="3.20.170.30">
    <property type="match status" value="1"/>
</dbReference>